<evidence type="ECO:0000313" key="3">
    <source>
        <dbReference type="EMBL" id="AMO27594.1"/>
    </source>
</evidence>
<keyword evidence="1" id="KW-0812">Transmembrane</keyword>
<keyword evidence="1" id="KW-1133">Transmembrane helix</keyword>
<proteinExistence type="predicted"/>
<dbReference type="EMBL" id="KT626570">
    <property type="protein sequence ID" value="AMO27594.1"/>
    <property type="molecule type" value="Genomic_DNA"/>
</dbReference>
<dbReference type="EMBL" id="KM386655">
    <property type="protein sequence ID" value="AIX47937.1"/>
    <property type="molecule type" value="Genomic_DNA"/>
</dbReference>
<evidence type="ECO:0000313" key="5">
    <source>
        <dbReference type="EMBL" id="QCQ67350.1"/>
    </source>
</evidence>
<evidence type="ECO:0000313" key="6">
    <source>
        <dbReference type="EMBL" id="QCQ67510.1"/>
    </source>
</evidence>
<evidence type="ECO:0000313" key="2">
    <source>
        <dbReference type="EMBL" id="AIX47937.1"/>
    </source>
</evidence>
<dbReference type="EMBL" id="MK411292">
    <property type="protein sequence ID" value="QCQ67510.1"/>
    <property type="molecule type" value="Genomic_DNA"/>
</dbReference>
<reference evidence="8" key="5">
    <citation type="submission" date="2019-11" db="EMBL/GenBank/DDBJ databases">
        <title>Strain of Lymantria dispar multiple nucleopolyhedrovirus, used for insecticide preparation.</title>
        <authorList>
            <person name="Kolosov A.V."/>
            <person name="Moiseeva A.A."/>
            <person name="Okhlopkova O.V."/>
            <person name="Safatov A.S."/>
        </authorList>
    </citation>
    <scope>NUCLEOTIDE SEQUENCE</scope>
    <source>
        <strain evidence="8">NSh-07</strain>
    </source>
</reference>
<feature type="transmembrane region" description="Helical" evidence="1">
    <location>
        <begin position="6"/>
        <end position="28"/>
    </location>
</feature>
<reference evidence="3" key="2">
    <citation type="submission" date="2016-03" db="EMBL/GenBank/DDBJ databases">
        <title>Geographic isolates of Lymantria dispar multiple nucleopolyhedrovirus: Genomic analysis and biological activity against different host strains of Lymantria dispar.</title>
        <authorList>
            <person name="Harrison R.L."/>
            <person name="Rowley D.L."/>
            <person name="Keena M.A."/>
        </authorList>
    </citation>
    <scope>NUCLEOTIDE SEQUENCE</scope>
    <source>
        <strain evidence="3">3054</strain>
    </source>
</reference>
<protein>
    <submittedName>
        <fullName evidence="4">19 kDa protein</fullName>
    </submittedName>
    <submittedName>
        <fullName evidence="2 3">ODV-E28</fullName>
    </submittedName>
    <submittedName>
        <fullName evidence="8">Per os infectivity factor 4</fullName>
    </submittedName>
</protein>
<keyword evidence="1" id="KW-0472">Membrane</keyword>
<accession>A0A0A0YWM1</accession>
<dbReference type="EMBL" id="MK411291">
    <property type="protein sequence ID" value="QCQ67350.1"/>
    <property type="molecule type" value="Genomic_DNA"/>
</dbReference>
<sequence>MFSKIWLTLIAAAAIVCLMVFLATLAFINPYRDNIDKLVRDHADTLQFGAYIDIYDLTVPPDRAERLFLVRPENVVLYNTNGALFYYLESSSALCPREFALVRFSKAEIEAVNESGAFSTACTNVNSLTVLEHFVALKNNEPDERVTLSLDEIDYSILDIINALIAGGLAQVY</sequence>
<evidence type="ECO:0000313" key="7">
    <source>
        <dbReference type="EMBL" id="QCQ67669.1"/>
    </source>
</evidence>
<dbReference type="InterPro" id="IPR006883">
    <property type="entry name" value="AcMNPV_PIF-4"/>
</dbReference>
<reference evidence="4" key="3">
    <citation type="submission" date="2017-06" db="EMBL/GenBank/DDBJ databases">
        <title>Complete Genome Sequence of a Lymantria dispar Nucleopolyhedrovirus (LdMNPV) strain from Turkey.</title>
        <authorList>
            <person name="Gencer D."/>
            <person name="Inan C."/>
            <person name="Nalcacioglu R."/>
            <person name="Yin F."/>
            <person name="Zhu Z."/>
            <person name="Wang J."/>
            <person name="Hu Z."/>
            <person name="Arif B.M."/>
            <person name="Demirbag Z."/>
            <person name="Demir I."/>
        </authorList>
    </citation>
    <scope>NUCLEOTIDE SEQUENCE</scope>
    <source>
        <strain evidence="4">T3</strain>
    </source>
</reference>
<evidence type="ECO:0000313" key="4">
    <source>
        <dbReference type="EMBL" id="AWJ76712.1"/>
    </source>
</evidence>
<dbReference type="EMBL" id="MK411293">
    <property type="protein sequence ID" value="QCQ67669.1"/>
    <property type="molecule type" value="Genomic_DNA"/>
</dbReference>
<reference evidence="5" key="4">
    <citation type="submission" date="2019-01" db="EMBL/GenBank/DDBJ databases">
        <title>New Siberian Lymantria dispar nucleopolyhedrovirus strain forms single nucleocapsids within cubic polyhedra.</title>
        <authorList>
            <person name="Pavlushin S.V."/>
            <person name="Ilinsky Y.Y."/>
            <person name="Belousova I.A."/>
            <person name="Bayborodin S.I."/>
            <person name="Lunev E.A."/>
            <person name="Toshchakov S.V."/>
            <person name="Martemyanov V.V."/>
        </authorList>
    </citation>
    <scope>NUCLEOTIDE SEQUENCE</scope>
    <source>
        <strain evidence="5">LDMN_Nsk06_pass_01_repl_01</strain>
        <strain evidence="6">LDMN_Nsk07_pass_01_repl_02</strain>
        <strain evidence="7">LDMN_Nsk15_pass_02_repl_01</strain>
    </source>
</reference>
<evidence type="ECO:0000256" key="1">
    <source>
        <dbReference type="SAM" id="Phobius"/>
    </source>
</evidence>
<dbReference type="Pfam" id="PF04798">
    <property type="entry name" value="Baculo_19"/>
    <property type="match status" value="1"/>
</dbReference>
<dbReference type="EMBL" id="MF311096">
    <property type="protein sequence ID" value="AWJ76712.1"/>
    <property type="molecule type" value="Genomic_DNA"/>
</dbReference>
<organismHost>
    <name type="scientific">Lepidoptera</name>
    <name type="common">moths &amp; butterflies</name>
    <dbReference type="NCBI Taxonomy" id="7088"/>
</organismHost>
<gene>
    <name evidence="4" type="ORF">LdMNPV-T3_00097</name>
</gene>
<dbReference type="EMBL" id="MN661137">
    <property type="protein sequence ID" value="QIT08146.1"/>
    <property type="molecule type" value="Genomic_DNA"/>
</dbReference>
<reference evidence="2" key="1">
    <citation type="journal article" date="2015" name="Genome Announc.">
        <title>Complete Genome Sequence of the Strain of Lymantria dispar Multiple Nucleopolyhedrovirus Found in the Gypsy Moth Biopesticide Virin-ENSh.</title>
        <authorList>
            <person name="Harrison R.L."/>
            <person name="Rowley D.L."/>
        </authorList>
    </citation>
    <scope>NUCLEOTIDE SEQUENCE</scope>
    <source>
        <strain evidence="2">3029</strain>
    </source>
</reference>
<organism evidence="2">
    <name type="scientific">Lymantria dispar multicapsid nuclear polyhedrosis virus</name>
    <name type="common">LdMNPV</name>
    <dbReference type="NCBI Taxonomy" id="10449"/>
    <lineage>
        <taxon>Viruses</taxon>
        <taxon>Viruses incertae sedis</taxon>
        <taxon>Naldaviricetes</taxon>
        <taxon>Lefavirales</taxon>
        <taxon>Baculoviridae</taxon>
        <taxon>Alphabaculovirus</taxon>
        <taxon>Alphabaculovirus lydisparis</taxon>
    </lineage>
</organism>
<name>A0A0A0YWM1_NPVLD</name>
<evidence type="ECO:0000313" key="8">
    <source>
        <dbReference type="EMBL" id="QIT08146.1"/>
    </source>
</evidence>